<evidence type="ECO:0000256" key="2">
    <source>
        <dbReference type="SAM" id="MobiDB-lite"/>
    </source>
</evidence>
<keyword evidence="5" id="KW-1185">Reference proteome</keyword>
<dbReference type="InterPro" id="IPR032466">
    <property type="entry name" value="Metal_Hydrolase"/>
</dbReference>
<evidence type="ECO:0000256" key="1">
    <source>
        <dbReference type="ARBA" id="ARBA00022801"/>
    </source>
</evidence>
<sequence>MTRVVITNATYLVTVDEHDRVLTDATITIDDGRITAITTREAGQPGAGRPLAGPPVPEAVATPAGGRGPEPEAEPGSAGRPPAGSGGSTGVRTAGERADGLRPPPEPGAAGGDVEGAPADVVVIDARGKLVMPGLVNLHTHLPMTLLRGLAEDVDLQGFLTRVWAAEGAVMDPETVELGATLGALESLLGGCTTQLDMYFHHEAAHRGAVAAGSRHVIGPVFFDGPGPDGLAWAERLAAMRAWPGLLDEIGGPAVPVAAMPHATYTCRPEGFADVVGTLRELLAEGDRPGILTTHVSENEAENAGIRERYDATPTELLARSGWVEPDLPLVVGHGVHLTAGDRDVLAASGAAVGHCPGSNLKLASGALAWETVRASGVRLGLGTDGCSSSNDLDMWRAMRQAALLARLTSGRPDVASAHDVLRAATIEGARALGLGDELGSVEVGKRADLVLLDLAAPHLTPVHDVAALLVFAAGRGDVTDVLVDGEPVVRDRRSTRVDTADLLARARARGDVALAAVEGA</sequence>
<feature type="compositionally biased region" description="Low complexity" evidence="2">
    <location>
        <begin position="74"/>
        <end position="83"/>
    </location>
</feature>
<dbReference type="PANTHER" id="PTHR43794">
    <property type="entry name" value="AMINOHYDROLASE SSNA-RELATED"/>
    <property type="match status" value="1"/>
</dbReference>
<feature type="region of interest" description="Disordered" evidence="2">
    <location>
        <begin position="39"/>
        <end position="115"/>
    </location>
</feature>
<gene>
    <name evidence="4" type="ORF">GCM10023168_27740</name>
</gene>
<dbReference type="InterPro" id="IPR050287">
    <property type="entry name" value="MTA/SAH_deaminase"/>
</dbReference>
<dbReference type="RefSeq" id="WP_345207013.1">
    <property type="nucleotide sequence ID" value="NZ_BAABGM010000016.1"/>
</dbReference>
<dbReference type="SUPFAM" id="SSF51338">
    <property type="entry name" value="Composite domain of metallo-dependent hydrolases"/>
    <property type="match status" value="1"/>
</dbReference>
<dbReference type="Pfam" id="PF01979">
    <property type="entry name" value="Amidohydro_1"/>
    <property type="match status" value="1"/>
</dbReference>
<dbReference type="EMBL" id="BAABGM010000016">
    <property type="protein sequence ID" value="GAA4409238.1"/>
    <property type="molecule type" value="Genomic_DNA"/>
</dbReference>
<proteinExistence type="predicted"/>
<accession>A0ABP8KL67</accession>
<dbReference type="Gene3D" id="3.20.20.140">
    <property type="entry name" value="Metal-dependent hydrolases"/>
    <property type="match status" value="1"/>
</dbReference>
<keyword evidence="1" id="KW-0378">Hydrolase</keyword>
<dbReference type="CDD" id="cd01298">
    <property type="entry name" value="ATZ_TRZ_like"/>
    <property type="match status" value="1"/>
</dbReference>
<evidence type="ECO:0000313" key="4">
    <source>
        <dbReference type="EMBL" id="GAA4409238.1"/>
    </source>
</evidence>
<dbReference type="Gene3D" id="2.30.40.10">
    <property type="entry name" value="Urease, subunit C, domain 1"/>
    <property type="match status" value="1"/>
</dbReference>
<dbReference type="InterPro" id="IPR006680">
    <property type="entry name" value="Amidohydro-rel"/>
</dbReference>
<feature type="domain" description="Amidohydrolase-related" evidence="3">
    <location>
        <begin position="130"/>
        <end position="489"/>
    </location>
</feature>
<reference evidence="5" key="1">
    <citation type="journal article" date="2019" name="Int. J. Syst. Evol. Microbiol.">
        <title>The Global Catalogue of Microorganisms (GCM) 10K type strain sequencing project: providing services to taxonomists for standard genome sequencing and annotation.</title>
        <authorList>
            <consortium name="The Broad Institute Genomics Platform"/>
            <consortium name="The Broad Institute Genome Sequencing Center for Infectious Disease"/>
            <person name="Wu L."/>
            <person name="Ma J."/>
        </authorList>
    </citation>
    <scope>NUCLEOTIDE SEQUENCE [LARGE SCALE GENOMIC DNA]</scope>
    <source>
        <strain evidence="5">JCM 17809</strain>
    </source>
</reference>
<dbReference type="PANTHER" id="PTHR43794:SF11">
    <property type="entry name" value="AMIDOHYDROLASE-RELATED DOMAIN-CONTAINING PROTEIN"/>
    <property type="match status" value="1"/>
</dbReference>
<organism evidence="4 5">
    <name type="scientific">Fodinibacter luteus</name>
    <dbReference type="NCBI Taxonomy" id="552064"/>
    <lineage>
        <taxon>Bacteria</taxon>
        <taxon>Bacillati</taxon>
        <taxon>Actinomycetota</taxon>
        <taxon>Actinomycetes</taxon>
        <taxon>Micrococcales</taxon>
        <taxon>Intrasporangiaceae</taxon>
        <taxon>Fodinibacter (ex Wang et al. 2009)</taxon>
    </lineage>
</organism>
<protein>
    <recommendedName>
        <fullName evidence="3">Amidohydrolase-related domain-containing protein</fullName>
    </recommendedName>
</protein>
<dbReference type="InterPro" id="IPR011059">
    <property type="entry name" value="Metal-dep_hydrolase_composite"/>
</dbReference>
<name>A0ABP8KL67_9MICO</name>
<dbReference type="SUPFAM" id="SSF51556">
    <property type="entry name" value="Metallo-dependent hydrolases"/>
    <property type="match status" value="1"/>
</dbReference>
<comment type="caution">
    <text evidence="4">The sequence shown here is derived from an EMBL/GenBank/DDBJ whole genome shotgun (WGS) entry which is preliminary data.</text>
</comment>
<evidence type="ECO:0000259" key="3">
    <source>
        <dbReference type="Pfam" id="PF01979"/>
    </source>
</evidence>
<dbReference type="Proteomes" id="UP001500945">
    <property type="component" value="Unassembled WGS sequence"/>
</dbReference>
<evidence type="ECO:0000313" key="5">
    <source>
        <dbReference type="Proteomes" id="UP001500945"/>
    </source>
</evidence>